<keyword evidence="2" id="KW-0472">Membrane</keyword>
<feature type="compositionally biased region" description="Gly residues" evidence="1">
    <location>
        <begin position="78"/>
        <end position="89"/>
    </location>
</feature>
<dbReference type="Proteomes" id="UP000460194">
    <property type="component" value="Unassembled WGS sequence"/>
</dbReference>
<dbReference type="RefSeq" id="WP_004597118.1">
    <property type="nucleotide sequence ID" value="NZ_JAWMCG010000008.1"/>
</dbReference>
<evidence type="ECO:0000256" key="1">
    <source>
        <dbReference type="SAM" id="MobiDB-lite"/>
    </source>
</evidence>
<proteinExistence type="predicted"/>
<feature type="transmembrane region" description="Helical" evidence="2">
    <location>
        <begin position="33"/>
        <end position="51"/>
    </location>
</feature>
<sequence length="89" mass="8651">MTGYYDYVLGLIPVALIGVTASLTLVGLSVTSALPFGAVAAGTVMAHAMFVRNPVASDAPSERSFDGDAGERSAVGGSAAGGSSAGTAD</sequence>
<name>A0A6B1I4Y2_9EURY</name>
<feature type="region of interest" description="Disordered" evidence="1">
    <location>
        <begin position="57"/>
        <end position="89"/>
    </location>
</feature>
<evidence type="ECO:0000256" key="2">
    <source>
        <dbReference type="SAM" id="Phobius"/>
    </source>
</evidence>
<dbReference type="AlphaFoldDB" id="A0A6B1I4Y2"/>
<accession>A0A6B1I4Y2</accession>
<evidence type="ECO:0000313" key="5">
    <source>
        <dbReference type="Proteomes" id="UP000452321"/>
    </source>
</evidence>
<dbReference type="Proteomes" id="UP000452321">
    <property type="component" value="Unassembled WGS sequence"/>
</dbReference>
<feature type="compositionally biased region" description="Basic and acidic residues" evidence="1">
    <location>
        <begin position="60"/>
        <end position="71"/>
    </location>
</feature>
<feature type="transmembrane region" description="Helical" evidence="2">
    <location>
        <begin position="7"/>
        <end position="27"/>
    </location>
</feature>
<protein>
    <submittedName>
        <fullName evidence="3">Uncharacterized protein</fullName>
    </submittedName>
</protein>
<organism evidence="3 6">
    <name type="scientific">Halorubrum distributum</name>
    <dbReference type="NCBI Taxonomy" id="29283"/>
    <lineage>
        <taxon>Archaea</taxon>
        <taxon>Methanobacteriati</taxon>
        <taxon>Methanobacteriota</taxon>
        <taxon>Stenosarchaea group</taxon>
        <taxon>Halobacteria</taxon>
        <taxon>Halobacteriales</taxon>
        <taxon>Haloferacaceae</taxon>
        <taxon>Halorubrum</taxon>
        <taxon>Halorubrum distributum group</taxon>
    </lineage>
</organism>
<comment type="caution">
    <text evidence="3">The sequence shown here is derived from an EMBL/GenBank/DDBJ whole genome shotgun (WGS) entry which is preliminary data.</text>
</comment>
<dbReference type="InterPro" id="IPR058328">
    <property type="entry name" value="DUF8015"/>
</dbReference>
<dbReference type="EMBL" id="WMEO01000004">
    <property type="protein sequence ID" value="MYL15812.1"/>
    <property type="molecule type" value="Genomic_DNA"/>
</dbReference>
<gene>
    <name evidence="4" type="ORF">GLW30_06060</name>
    <name evidence="3" type="ORF">GLW36_04000</name>
</gene>
<keyword evidence="2" id="KW-1133">Transmembrane helix</keyword>
<keyword evidence="2" id="KW-0812">Transmembrane</keyword>
<dbReference type="EMBL" id="WMFC01000006">
    <property type="protein sequence ID" value="MYL67293.1"/>
    <property type="molecule type" value="Genomic_DNA"/>
</dbReference>
<evidence type="ECO:0000313" key="6">
    <source>
        <dbReference type="Proteomes" id="UP000460194"/>
    </source>
</evidence>
<evidence type="ECO:0000313" key="4">
    <source>
        <dbReference type="EMBL" id="MYL67293.1"/>
    </source>
</evidence>
<dbReference type="Pfam" id="PF26047">
    <property type="entry name" value="DUF8015"/>
    <property type="match status" value="1"/>
</dbReference>
<reference evidence="5 6" key="1">
    <citation type="submission" date="2019-11" db="EMBL/GenBank/DDBJ databases">
        <title>Genome sequences of 17 halophilic strains isolated from different environments.</title>
        <authorList>
            <person name="Furrow R.E."/>
        </authorList>
    </citation>
    <scope>NUCLEOTIDE SEQUENCE [LARGE SCALE GENOMIC DNA]</scope>
    <source>
        <strain evidence="4 5">22502_06_Cabo</strain>
        <strain evidence="3 6">22517_05_Cabo</strain>
    </source>
</reference>
<evidence type="ECO:0000313" key="3">
    <source>
        <dbReference type="EMBL" id="MYL15812.1"/>
    </source>
</evidence>